<proteinExistence type="predicted"/>
<dbReference type="SMART" id="SM00636">
    <property type="entry name" value="Glyco_18"/>
    <property type="match status" value="1"/>
</dbReference>
<dbReference type="Pfam" id="PF03422">
    <property type="entry name" value="CBM_6"/>
    <property type="match status" value="1"/>
</dbReference>
<evidence type="ECO:0000256" key="2">
    <source>
        <dbReference type="ARBA" id="ARBA00022801"/>
    </source>
</evidence>
<dbReference type="InterPro" id="IPR041704">
    <property type="entry name" value="CFLE_GH18"/>
</dbReference>
<evidence type="ECO:0000256" key="3">
    <source>
        <dbReference type="ARBA" id="ARBA00023295"/>
    </source>
</evidence>
<gene>
    <name evidence="7" type="ORF">J2Z69_001207</name>
</gene>
<dbReference type="PANTHER" id="PTHR46066:SF2">
    <property type="entry name" value="CHITINASE DOMAIN-CONTAINING PROTEIN 1"/>
    <property type="match status" value="1"/>
</dbReference>
<dbReference type="SMART" id="SM00606">
    <property type="entry name" value="CBD_IV"/>
    <property type="match status" value="1"/>
</dbReference>
<feature type="chain" id="PRO_5046976371" evidence="4">
    <location>
        <begin position="30"/>
        <end position="478"/>
    </location>
</feature>
<dbReference type="InterPro" id="IPR005084">
    <property type="entry name" value="CBM6"/>
</dbReference>
<comment type="caution">
    <text evidence="7">The sequence shown here is derived from an EMBL/GenBank/DDBJ whole genome shotgun (WGS) entry which is preliminary data.</text>
</comment>
<keyword evidence="2" id="KW-0378">Hydrolase</keyword>
<dbReference type="SUPFAM" id="SSF49785">
    <property type="entry name" value="Galactose-binding domain-like"/>
    <property type="match status" value="1"/>
</dbReference>
<dbReference type="PROSITE" id="PS51175">
    <property type="entry name" value="CBM6"/>
    <property type="match status" value="1"/>
</dbReference>
<feature type="domain" description="GH18" evidence="6">
    <location>
        <begin position="33"/>
        <end position="350"/>
    </location>
</feature>
<keyword evidence="1 4" id="KW-0732">Signal</keyword>
<evidence type="ECO:0000256" key="1">
    <source>
        <dbReference type="ARBA" id="ARBA00022729"/>
    </source>
</evidence>
<dbReference type="InterPro" id="IPR006584">
    <property type="entry name" value="Cellulose-bd_IV"/>
</dbReference>
<evidence type="ECO:0000313" key="7">
    <source>
        <dbReference type="EMBL" id="MBP2000188.1"/>
    </source>
</evidence>
<feature type="domain" description="CBM6" evidence="5">
    <location>
        <begin position="357"/>
        <end position="477"/>
    </location>
</feature>
<dbReference type="InterPro" id="IPR008979">
    <property type="entry name" value="Galactose-bd-like_sf"/>
</dbReference>
<reference evidence="7 8" key="1">
    <citation type="submission" date="2021-03" db="EMBL/GenBank/DDBJ databases">
        <title>Genomic Encyclopedia of Type Strains, Phase IV (KMG-IV): sequencing the most valuable type-strain genomes for metagenomic binning, comparative biology and taxonomic classification.</title>
        <authorList>
            <person name="Goeker M."/>
        </authorList>
    </citation>
    <scope>NUCLEOTIDE SEQUENCE [LARGE SCALE GENOMIC DNA]</scope>
    <source>
        <strain evidence="7 8">DSM 26806</strain>
    </source>
</reference>
<keyword evidence="8" id="KW-1185">Reference proteome</keyword>
<dbReference type="InterPro" id="IPR001223">
    <property type="entry name" value="Glyco_hydro18_cat"/>
</dbReference>
<sequence length="478" mass="52123">MKLNHLTQLSVIATLFSGLLFTSIPTAQAASSPVILGYYTPDQASDESLNTNYSYITHMSTDSFNFNSQGVIVGTVPTQAVSFAKSKNIATYACISNYGTNDFDPAVAHAVLTNSTVKNKAISNLVTLVKNNGYKGVNFDFESVLKTDRNALSSFIRDLANTLRPLGYQTLISVPAKIVDDPNDDWAGAFDYASLGQNVDYMQVMTYDQNGPWSSPGPVAGKDWIDQSLQFSVSTVAPAKVLMGLPAYGYDWNLTTNNANDDTQVPWKEIPNLISRTHATTQWDAASSSPYLTYKATDGSNHVVWYENIRSITEKSSLYTKYHLAGISMWSMGLEDTSFWQAIHSAGPTPNAPTIPGKIEAENYSAMQGVVNETTTDTGGGLDVGYIDPGDWMDYNVNVQTPGTYKMEFRVASAVTGGKFQIKNDAGAILATINIPKTGGYQTWQTVSTNITLPIGDQKLRVFLASGEPNLNWIHFTK</sequence>
<evidence type="ECO:0000256" key="4">
    <source>
        <dbReference type="SAM" id="SignalP"/>
    </source>
</evidence>
<evidence type="ECO:0000259" key="5">
    <source>
        <dbReference type="PROSITE" id="PS51175"/>
    </source>
</evidence>
<dbReference type="PROSITE" id="PS51910">
    <property type="entry name" value="GH18_2"/>
    <property type="match status" value="1"/>
</dbReference>
<dbReference type="PANTHER" id="PTHR46066">
    <property type="entry name" value="CHITINASE DOMAIN-CONTAINING PROTEIN 1 FAMILY MEMBER"/>
    <property type="match status" value="1"/>
</dbReference>
<accession>A0ABS4JER4</accession>
<dbReference type="Gene3D" id="3.10.50.10">
    <property type="match status" value="1"/>
</dbReference>
<keyword evidence="3" id="KW-0326">Glycosidase</keyword>
<dbReference type="Proteomes" id="UP001519288">
    <property type="component" value="Unassembled WGS sequence"/>
</dbReference>
<protein>
    <submittedName>
        <fullName evidence="7">Spore germination protein YaaH</fullName>
    </submittedName>
</protein>
<dbReference type="InterPro" id="IPR017853">
    <property type="entry name" value="GH"/>
</dbReference>
<dbReference type="Pfam" id="PF00704">
    <property type="entry name" value="Glyco_hydro_18"/>
    <property type="match status" value="1"/>
</dbReference>
<dbReference type="RefSeq" id="WP_209860006.1">
    <property type="nucleotide sequence ID" value="NZ_JAGGLD010000001.1"/>
</dbReference>
<evidence type="ECO:0000313" key="8">
    <source>
        <dbReference type="Proteomes" id="UP001519288"/>
    </source>
</evidence>
<evidence type="ECO:0000259" key="6">
    <source>
        <dbReference type="PROSITE" id="PS51910"/>
    </source>
</evidence>
<dbReference type="InterPro" id="IPR011583">
    <property type="entry name" value="Chitinase_II/V-like_cat"/>
</dbReference>
<dbReference type="SUPFAM" id="SSF51445">
    <property type="entry name" value="(Trans)glycosidases"/>
    <property type="match status" value="1"/>
</dbReference>
<dbReference type="Gene3D" id="2.60.120.260">
    <property type="entry name" value="Galactose-binding domain-like"/>
    <property type="match status" value="1"/>
</dbReference>
<dbReference type="Gene3D" id="3.20.20.80">
    <property type="entry name" value="Glycosidases"/>
    <property type="match status" value="1"/>
</dbReference>
<dbReference type="InterPro" id="IPR029070">
    <property type="entry name" value="Chitinase_insertion_sf"/>
</dbReference>
<feature type="signal peptide" evidence="4">
    <location>
        <begin position="1"/>
        <end position="29"/>
    </location>
</feature>
<dbReference type="CDD" id="cd04080">
    <property type="entry name" value="CBM6_cellulase-like"/>
    <property type="match status" value="1"/>
</dbReference>
<name>A0ABS4JER4_9BACL</name>
<dbReference type="CDD" id="cd02874">
    <property type="entry name" value="GH18_CFLE_spore_hydrolase"/>
    <property type="match status" value="1"/>
</dbReference>
<dbReference type="EMBL" id="JAGGLD010000001">
    <property type="protein sequence ID" value="MBP2000188.1"/>
    <property type="molecule type" value="Genomic_DNA"/>
</dbReference>
<organism evidence="7 8">
    <name type="scientific">Paenibacillus shirakamiensis</name>
    <dbReference type="NCBI Taxonomy" id="1265935"/>
    <lineage>
        <taxon>Bacteria</taxon>
        <taxon>Bacillati</taxon>
        <taxon>Bacillota</taxon>
        <taxon>Bacilli</taxon>
        <taxon>Bacillales</taxon>
        <taxon>Paenibacillaceae</taxon>
        <taxon>Paenibacillus</taxon>
    </lineage>
</organism>